<dbReference type="STRING" id="1120980.GCA_000745955_02120"/>
<dbReference type="AlphaFoldDB" id="A0A376BVM7"/>
<organism evidence="1 2">
    <name type="scientific">Alysiella crassa</name>
    <dbReference type="NCBI Taxonomy" id="153491"/>
    <lineage>
        <taxon>Bacteria</taxon>
        <taxon>Pseudomonadati</taxon>
        <taxon>Pseudomonadota</taxon>
        <taxon>Betaproteobacteria</taxon>
        <taxon>Neisseriales</taxon>
        <taxon>Neisseriaceae</taxon>
        <taxon>Alysiella</taxon>
    </lineage>
</organism>
<reference evidence="1 2" key="1">
    <citation type="submission" date="2018-06" db="EMBL/GenBank/DDBJ databases">
        <authorList>
            <consortium name="Pathogen Informatics"/>
            <person name="Doyle S."/>
        </authorList>
    </citation>
    <scope>NUCLEOTIDE SEQUENCE [LARGE SCALE GENOMIC DNA]</scope>
    <source>
        <strain evidence="1 2">NCTC10283</strain>
    </source>
</reference>
<protein>
    <submittedName>
        <fullName evidence="1">Uncharacterized protein</fullName>
    </submittedName>
</protein>
<dbReference type="OrthoDB" id="8612999at2"/>
<proteinExistence type="predicted"/>
<dbReference type="RefSeq" id="WP_034294715.1">
    <property type="nucleotide sequence ID" value="NZ_CP091519.2"/>
</dbReference>
<name>A0A376BVM7_9NEIS</name>
<dbReference type="EMBL" id="UFSO01000003">
    <property type="protein sequence ID" value="SSY81047.1"/>
    <property type="molecule type" value="Genomic_DNA"/>
</dbReference>
<sequence length="191" mass="20064">MTFAFYVNEEMTEQAADVLPHQFDLNQPKPHEFVLYLGSPDTRYKLVSEKKGSNITLAPALALPEWTANHGYVQGDLISENGFIFQCVQAGVSGESVPVLLNVVGSVVQDGAAIWRGVGKAYAVGDMKLALSSLGLAAARGGAAVSLGAELLGGAAVAVYVQISPSVDTPYLLENVAQFGIVINDCVVVPV</sequence>
<dbReference type="Proteomes" id="UP000254209">
    <property type="component" value="Unassembled WGS sequence"/>
</dbReference>
<evidence type="ECO:0000313" key="1">
    <source>
        <dbReference type="EMBL" id="SSY81047.1"/>
    </source>
</evidence>
<evidence type="ECO:0000313" key="2">
    <source>
        <dbReference type="Proteomes" id="UP000254209"/>
    </source>
</evidence>
<gene>
    <name evidence="1" type="ORF">NCTC10283_02612</name>
</gene>
<accession>A0A376BVM7</accession>
<keyword evidence="2" id="KW-1185">Reference proteome</keyword>